<proteinExistence type="predicted"/>
<dbReference type="EMBL" id="CM035413">
    <property type="protein sequence ID" value="KAH7430630.1"/>
    <property type="molecule type" value="Genomic_DNA"/>
</dbReference>
<evidence type="ECO:0000313" key="2">
    <source>
        <dbReference type="Proteomes" id="UP000825935"/>
    </source>
</evidence>
<dbReference type="AlphaFoldDB" id="A0A8T2U7U6"/>
<sequence length="31" mass="3614">MLQAAWAEYKIEGALYRGLAMEARNLCTRKR</sequence>
<evidence type="ECO:0000313" key="1">
    <source>
        <dbReference type="EMBL" id="KAH7430630.1"/>
    </source>
</evidence>
<reference evidence="1" key="1">
    <citation type="submission" date="2021-08" db="EMBL/GenBank/DDBJ databases">
        <title>WGS assembly of Ceratopteris richardii.</title>
        <authorList>
            <person name="Marchant D.B."/>
            <person name="Chen G."/>
            <person name="Jenkins J."/>
            <person name="Shu S."/>
            <person name="Leebens-Mack J."/>
            <person name="Grimwood J."/>
            <person name="Schmutz J."/>
            <person name="Soltis P."/>
            <person name="Soltis D."/>
            <person name="Chen Z.-H."/>
        </authorList>
    </citation>
    <scope>NUCLEOTIDE SEQUENCE</scope>
    <source>
        <strain evidence="1">Whitten #5841</strain>
        <tissue evidence="1">Leaf</tissue>
    </source>
</reference>
<name>A0A8T2U7U6_CERRI</name>
<gene>
    <name evidence="1" type="ORF">KP509_08G007400</name>
</gene>
<comment type="caution">
    <text evidence="1">The sequence shown here is derived from an EMBL/GenBank/DDBJ whole genome shotgun (WGS) entry which is preliminary data.</text>
</comment>
<dbReference type="Proteomes" id="UP000825935">
    <property type="component" value="Chromosome 8"/>
</dbReference>
<organism evidence="1 2">
    <name type="scientific">Ceratopteris richardii</name>
    <name type="common">Triangle waterfern</name>
    <dbReference type="NCBI Taxonomy" id="49495"/>
    <lineage>
        <taxon>Eukaryota</taxon>
        <taxon>Viridiplantae</taxon>
        <taxon>Streptophyta</taxon>
        <taxon>Embryophyta</taxon>
        <taxon>Tracheophyta</taxon>
        <taxon>Polypodiopsida</taxon>
        <taxon>Polypodiidae</taxon>
        <taxon>Polypodiales</taxon>
        <taxon>Pteridineae</taxon>
        <taxon>Pteridaceae</taxon>
        <taxon>Parkerioideae</taxon>
        <taxon>Ceratopteris</taxon>
    </lineage>
</organism>
<accession>A0A8T2U7U6</accession>
<protein>
    <submittedName>
        <fullName evidence="1">Uncharacterized protein</fullName>
    </submittedName>
</protein>
<keyword evidence="2" id="KW-1185">Reference proteome</keyword>